<sequence length="67" mass="7421">MKKIILKILTRRVCGVIMLGFPMCMTAPLALRNSGMLLVHQICLSITSMVIFTVGAVLLFGEKKIKE</sequence>
<gene>
    <name evidence="2" type="ORF">S01H4_26147</name>
</gene>
<evidence type="ECO:0000256" key="1">
    <source>
        <dbReference type="SAM" id="Phobius"/>
    </source>
</evidence>
<organism evidence="2">
    <name type="scientific">marine sediment metagenome</name>
    <dbReference type="NCBI Taxonomy" id="412755"/>
    <lineage>
        <taxon>unclassified sequences</taxon>
        <taxon>metagenomes</taxon>
        <taxon>ecological metagenomes</taxon>
    </lineage>
</organism>
<reference evidence="2" key="1">
    <citation type="journal article" date="2014" name="Front. Microbiol.">
        <title>High frequency of phylogenetically diverse reductive dehalogenase-homologous genes in deep subseafloor sedimentary metagenomes.</title>
        <authorList>
            <person name="Kawai M."/>
            <person name="Futagami T."/>
            <person name="Toyoda A."/>
            <person name="Takaki Y."/>
            <person name="Nishi S."/>
            <person name="Hori S."/>
            <person name="Arai W."/>
            <person name="Tsubouchi T."/>
            <person name="Morono Y."/>
            <person name="Uchiyama I."/>
            <person name="Ito T."/>
            <person name="Fujiyama A."/>
            <person name="Inagaki F."/>
            <person name="Takami H."/>
        </authorList>
    </citation>
    <scope>NUCLEOTIDE SEQUENCE</scope>
    <source>
        <strain evidence="2">Expedition CK06-06</strain>
    </source>
</reference>
<accession>X1AJN4</accession>
<feature type="transmembrane region" description="Helical" evidence="1">
    <location>
        <begin position="37"/>
        <end position="61"/>
    </location>
</feature>
<protein>
    <submittedName>
        <fullName evidence="2">Uncharacterized protein</fullName>
    </submittedName>
</protein>
<keyword evidence="1" id="KW-1133">Transmembrane helix</keyword>
<feature type="transmembrane region" description="Helical" evidence="1">
    <location>
        <begin position="12"/>
        <end position="31"/>
    </location>
</feature>
<name>X1AJN4_9ZZZZ</name>
<keyword evidence="1" id="KW-0472">Membrane</keyword>
<dbReference type="AlphaFoldDB" id="X1AJN4"/>
<evidence type="ECO:0000313" key="2">
    <source>
        <dbReference type="EMBL" id="GAG82459.1"/>
    </source>
</evidence>
<proteinExistence type="predicted"/>
<comment type="caution">
    <text evidence="2">The sequence shown here is derived from an EMBL/GenBank/DDBJ whole genome shotgun (WGS) entry which is preliminary data.</text>
</comment>
<keyword evidence="1" id="KW-0812">Transmembrane</keyword>
<dbReference type="EMBL" id="BART01012555">
    <property type="protein sequence ID" value="GAG82459.1"/>
    <property type="molecule type" value="Genomic_DNA"/>
</dbReference>